<accession>A0A0M7AXP1</accession>
<dbReference type="OrthoDB" id="9801763at2"/>
<gene>
    <name evidence="4" type="primary">estB</name>
    <name evidence="4" type="ORF">LA5096_05661</name>
</gene>
<dbReference type="EMBL" id="CXWC01000015">
    <property type="protein sequence ID" value="CTQ78489.1"/>
    <property type="molecule type" value="Genomic_DNA"/>
</dbReference>
<feature type="domain" description="Phospholipase/carboxylesterase/thioesterase" evidence="3">
    <location>
        <begin position="18"/>
        <end position="215"/>
    </location>
</feature>
<comment type="similarity">
    <text evidence="1">Belongs to the AB hydrolase superfamily. AB hydrolase 2 family.</text>
</comment>
<reference evidence="5" key="1">
    <citation type="submission" date="2015-07" db="EMBL/GenBank/DDBJ databases">
        <authorList>
            <person name="Rodrigo-Torres Lidia"/>
            <person name="Arahal R.David."/>
        </authorList>
    </citation>
    <scope>NUCLEOTIDE SEQUENCE [LARGE SCALE GENOMIC DNA]</scope>
    <source>
        <strain evidence="5">CECT 5096</strain>
    </source>
</reference>
<dbReference type="Gene3D" id="3.40.50.1820">
    <property type="entry name" value="alpha/beta hydrolase"/>
    <property type="match status" value="1"/>
</dbReference>
<dbReference type="PANTHER" id="PTHR10655">
    <property type="entry name" value="LYSOPHOSPHOLIPASE-RELATED"/>
    <property type="match status" value="1"/>
</dbReference>
<evidence type="ECO:0000259" key="3">
    <source>
        <dbReference type="Pfam" id="PF02230"/>
    </source>
</evidence>
<dbReference type="EC" id="3.1.1.1" evidence="4"/>
<dbReference type="InterPro" id="IPR050565">
    <property type="entry name" value="LYPA1-2/EST-like"/>
</dbReference>
<keyword evidence="5" id="KW-1185">Reference proteome</keyword>
<dbReference type="Pfam" id="PF02230">
    <property type="entry name" value="Abhydrolase_2"/>
    <property type="match status" value="1"/>
</dbReference>
<dbReference type="InterPro" id="IPR029058">
    <property type="entry name" value="AB_hydrolase_fold"/>
</dbReference>
<evidence type="ECO:0000256" key="1">
    <source>
        <dbReference type="ARBA" id="ARBA00006499"/>
    </source>
</evidence>
<dbReference type="RefSeq" id="WP_055120118.1">
    <property type="nucleotide sequence ID" value="NZ_CXWA01000009.1"/>
</dbReference>
<dbReference type="SUPFAM" id="SSF53474">
    <property type="entry name" value="alpha/beta-Hydrolases"/>
    <property type="match status" value="1"/>
</dbReference>
<dbReference type="GeneID" id="97672905"/>
<organism evidence="4 5">
    <name type="scientific">Roseibium album</name>
    <dbReference type="NCBI Taxonomy" id="311410"/>
    <lineage>
        <taxon>Bacteria</taxon>
        <taxon>Pseudomonadati</taxon>
        <taxon>Pseudomonadota</taxon>
        <taxon>Alphaproteobacteria</taxon>
        <taxon>Hyphomicrobiales</taxon>
        <taxon>Stappiaceae</taxon>
        <taxon>Roseibium</taxon>
    </lineage>
</organism>
<evidence type="ECO:0000313" key="5">
    <source>
        <dbReference type="Proteomes" id="UP000049983"/>
    </source>
</evidence>
<proteinExistence type="inferred from homology"/>
<protein>
    <submittedName>
        <fullName evidence="4">Carboxylesterase 2</fullName>
        <ecNumber evidence="4">3.1.1.1</ecNumber>
    </submittedName>
</protein>
<dbReference type="STRING" id="311410.LA5095_05086"/>
<dbReference type="AlphaFoldDB" id="A0A0M7AXP1"/>
<name>A0A0M7AXP1_9HYPH</name>
<dbReference type="GO" id="GO:0106435">
    <property type="term" value="F:carboxylesterase activity"/>
    <property type="evidence" value="ECO:0007669"/>
    <property type="project" value="UniProtKB-EC"/>
</dbReference>
<keyword evidence="2 4" id="KW-0378">Hydrolase</keyword>
<dbReference type="InterPro" id="IPR003140">
    <property type="entry name" value="PLipase/COase/thioEstase"/>
</dbReference>
<sequence length="220" mass="23873">MSEVSFLDGPRLPPASGGAARHLIVLLHGYGADGNDLIDLARFWQPLFPETTFVSPHAPEPLPFEGFGGRQWFALNERTPTEYRIGAETAQPILDRFLDRELDKLSLDGQSLSLVGFSQGAMMTLQCGLRRTTPPAALIAYSGLLPRVDRLNRINTNTPVLIVNGAEDDVVASYHGRAARDALATAGLQVDYHELEGLGHTIDDRGLSLGGGFLKNHLFG</sequence>
<evidence type="ECO:0000313" key="4">
    <source>
        <dbReference type="EMBL" id="CTQ78489.1"/>
    </source>
</evidence>
<evidence type="ECO:0000256" key="2">
    <source>
        <dbReference type="ARBA" id="ARBA00022801"/>
    </source>
</evidence>
<dbReference type="Proteomes" id="UP000049983">
    <property type="component" value="Unassembled WGS sequence"/>
</dbReference>
<dbReference type="PANTHER" id="PTHR10655:SF17">
    <property type="entry name" value="LYSOPHOSPHOLIPASE-LIKE PROTEIN 1"/>
    <property type="match status" value="1"/>
</dbReference>